<dbReference type="GO" id="GO:0016020">
    <property type="term" value="C:membrane"/>
    <property type="evidence" value="ECO:0007669"/>
    <property type="project" value="UniProtKB-SubCell"/>
</dbReference>
<comment type="subcellular location">
    <subcellularLocation>
        <location evidence="1">Membrane</location>
        <topology evidence="1">Multi-pass membrane protein</topology>
    </subcellularLocation>
</comment>
<evidence type="ECO:0000256" key="6">
    <source>
        <dbReference type="SAM" id="Phobius"/>
    </source>
</evidence>
<feature type="transmembrane region" description="Helical" evidence="6">
    <location>
        <begin position="320"/>
        <end position="349"/>
    </location>
</feature>
<gene>
    <name evidence="7" type="ORF">M8523_15940</name>
</gene>
<reference evidence="7" key="1">
    <citation type="submission" date="2022-05" db="EMBL/GenBank/DDBJ databases">
        <authorList>
            <person name="Pankratov T."/>
        </authorList>
    </citation>
    <scope>NUCLEOTIDE SEQUENCE</scope>
    <source>
        <strain evidence="7">BP6-180914</strain>
    </source>
</reference>
<evidence type="ECO:0000256" key="5">
    <source>
        <dbReference type="ARBA" id="ARBA00023136"/>
    </source>
</evidence>
<dbReference type="InterPro" id="IPR002549">
    <property type="entry name" value="AI-2E-like"/>
</dbReference>
<organism evidence="7 8">
    <name type="scientific">Lichenifustis flavocetrariae</name>
    <dbReference type="NCBI Taxonomy" id="2949735"/>
    <lineage>
        <taxon>Bacteria</taxon>
        <taxon>Pseudomonadati</taxon>
        <taxon>Pseudomonadota</taxon>
        <taxon>Alphaproteobacteria</taxon>
        <taxon>Hyphomicrobiales</taxon>
        <taxon>Lichenihabitantaceae</taxon>
        <taxon>Lichenifustis</taxon>
    </lineage>
</organism>
<feature type="transmembrane region" description="Helical" evidence="6">
    <location>
        <begin position="160"/>
        <end position="186"/>
    </location>
</feature>
<comment type="caution">
    <text evidence="7">The sequence shown here is derived from an EMBL/GenBank/DDBJ whole genome shotgun (WGS) entry which is preliminary data.</text>
</comment>
<evidence type="ECO:0000256" key="2">
    <source>
        <dbReference type="ARBA" id="ARBA00009773"/>
    </source>
</evidence>
<feature type="transmembrane region" description="Helical" evidence="6">
    <location>
        <begin position="289"/>
        <end position="308"/>
    </location>
</feature>
<dbReference type="Pfam" id="PF01594">
    <property type="entry name" value="AI-2E_transport"/>
    <property type="match status" value="1"/>
</dbReference>
<sequence length="369" mass="37976">MNGPSLTTEAPATGRRIVDITHIYDLLRLVVVATAVILAIWLLSDVLMVVFAATLLAVILNGTASLLSRVTRLPYWAALLIVIVVLTGLLIGLGVVAGPGLGEQAKSLRGALTEQGRSLQGRLSQTEWGKFILQYVPSSLGGGREASASPSMPSGLAGSVAGVLGSVFGVFGTLAVVLIAAIYFAVAPATYINGALRLVVVRHRPQAKLYCEAAGHALWAWSAGQALDMLVVGLLSGVGLWFIGVPLALVLGVVAGLLNFVPYIGAIVGAIPAVIIAFSVGVTQGLETVALYLVIQGFEGNVMAPMIQKRAVDLPPGLTILAQTAFGAILGFPGLIFATPLTAALLAVMSKATTPLDDKDKIGGPGSDD</sequence>
<name>A0AA42CNL1_9HYPH</name>
<feature type="transmembrane region" description="Helical" evidence="6">
    <location>
        <begin position="75"/>
        <end position="97"/>
    </location>
</feature>
<keyword evidence="4 6" id="KW-1133">Transmembrane helix</keyword>
<evidence type="ECO:0000313" key="8">
    <source>
        <dbReference type="Proteomes" id="UP001165667"/>
    </source>
</evidence>
<keyword evidence="8" id="KW-1185">Reference proteome</keyword>
<evidence type="ECO:0000256" key="1">
    <source>
        <dbReference type="ARBA" id="ARBA00004141"/>
    </source>
</evidence>
<dbReference type="PANTHER" id="PTHR21716">
    <property type="entry name" value="TRANSMEMBRANE PROTEIN"/>
    <property type="match status" value="1"/>
</dbReference>
<feature type="transmembrane region" description="Helical" evidence="6">
    <location>
        <begin position="260"/>
        <end position="282"/>
    </location>
</feature>
<comment type="similarity">
    <text evidence="2">Belongs to the autoinducer-2 exporter (AI-2E) (TC 2.A.86) family.</text>
</comment>
<feature type="transmembrane region" description="Helical" evidence="6">
    <location>
        <begin position="26"/>
        <end position="43"/>
    </location>
</feature>
<feature type="transmembrane region" description="Helical" evidence="6">
    <location>
        <begin position="49"/>
        <end position="68"/>
    </location>
</feature>
<protein>
    <submittedName>
        <fullName evidence="7">AI-2E family transporter</fullName>
    </submittedName>
</protein>
<proteinExistence type="inferred from homology"/>
<feature type="transmembrane region" description="Helical" evidence="6">
    <location>
        <begin position="230"/>
        <end position="254"/>
    </location>
</feature>
<dbReference type="Proteomes" id="UP001165667">
    <property type="component" value="Unassembled WGS sequence"/>
</dbReference>
<keyword evidence="5 6" id="KW-0472">Membrane</keyword>
<dbReference type="RefSeq" id="WP_282585884.1">
    <property type="nucleotide sequence ID" value="NZ_JAMOIM010000010.1"/>
</dbReference>
<dbReference type="GO" id="GO:0055085">
    <property type="term" value="P:transmembrane transport"/>
    <property type="evidence" value="ECO:0007669"/>
    <property type="project" value="TreeGrafter"/>
</dbReference>
<keyword evidence="3 6" id="KW-0812">Transmembrane</keyword>
<evidence type="ECO:0000256" key="3">
    <source>
        <dbReference type="ARBA" id="ARBA00022692"/>
    </source>
</evidence>
<dbReference type="EMBL" id="JAMOIM010000010">
    <property type="protein sequence ID" value="MCW6509512.1"/>
    <property type="molecule type" value="Genomic_DNA"/>
</dbReference>
<dbReference type="PANTHER" id="PTHR21716:SF62">
    <property type="entry name" value="TRANSPORT PROTEIN YDBI-RELATED"/>
    <property type="match status" value="1"/>
</dbReference>
<evidence type="ECO:0000313" key="7">
    <source>
        <dbReference type="EMBL" id="MCW6509512.1"/>
    </source>
</evidence>
<dbReference type="AlphaFoldDB" id="A0AA42CNL1"/>
<accession>A0AA42CNL1</accession>
<evidence type="ECO:0000256" key="4">
    <source>
        <dbReference type="ARBA" id="ARBA00022989"/>
    </source>
</evidence>